<evidence type="ECO:0000256" key="8">
    <source>
        <dbReference type="ARBA" id="ARBA00023284"/>
    </source>
</evidence>
<dbReference type="GO" id="GO:0005737">
    <property type="term" value="C:cytoplasm"/>
    <property type="evidence" value="ECO:0007669"/>
    <property type="project" value="TreeGrafter"/>
</dbReference>
<dbReference type="Gene3D" id="3.40.30.10">
    <property type="entry name" value="Glutaredoxin"/>
    <property type="match status" value="1"/>
</dbReference>
<dbReference type="AlphaFoldDB" id="A0A955L531"/>
<protein>
    <recommendedName>
        <fullName evidence="3">thioredoxin-dependent peroxiredoxin</fullName>
        <ecNumber evidence="3">1.11.1.24</ecNumber>
    </recommendedName>
    <alternativeName>
        <fullName evidence="9">Thioredoxin peroxidase</fullName>
    </alternativeName>
</protein>
<dbReference type="GO" id="GO:0034599">
    <property type="term" value="P:cellular response to oxidative stress"/>
    <property type="evidence" value="ECO:0007669"/>
    <property type="project" value="TreeGrafter"/>
</dbReference>
<dbReference type="Proteomes" id="UP000783287">
    <property type="component" value="Unassembled WGS sequence"/>
</dbReference>
<dbReference type="GO" id="GO:0045454">
    <property type="term" value="P:cell redox homeostasis"/>
    <property type="evidence" value="ECO:0007669"/>
    <property type="project" value="TreeGrafter"/>
</dbReference>
<dbReference type="PANTHER" id="PTHR42801:SF4">
    <property type="entry name" value="AHPC_TSA FAMILY PROTEIN"/>
    <property type="match status" value="1"/>
</dbReference>
<dbReference type="InterPro" id="IPR050924">
    <property type="entry name" value="Peroxiredoxin_BCP/PrxQ"/>
</dbReference>
<keyword evidence="6" id="KW-0560">Oxidoreductase</keyword>
<evidence type="ECO:0000256" key="6">
    <source>
        <dbReference type="ARBA" id="ARBA00023002"/>
    </source>
</evidence>
<evidence type="ECO:0000256" key="10">
    <source>
        <dbReference type="ARBA" id="ARBA00038489"/>
    </source>
</evidence>
<evidence type="ECO:0000256" key="4">
    <source>
        <dbReference type="ARBA" id="ARBA00022559"/>
    </source>
</evidence>
<evidence type="ECO:0000259" key="12">
    <source>
        <dbReference type="PROSITE" id="PS51352"/>
    </source>
</evidence>
<comment type="subunit">
    <text evidence="2">Monomer.</text>
</comment>
<keyword evidence="7" id="KW-1015">Disulfide bond</keyword>
<dbReference type="EMBL" id="JAGQLK010000033">
    <property type="protein sequence ID" value="MCA9383167.1"/>
    <property type="molecule type" value="Genomic_DNA"/>
</dbReference>
<organism evidence="13 14">
    <name type="scientific">Candidatus Dojkabacteria bacterium</name>
    <dbReference type="NCBI Taxonomy" id="2099670"/>
    <lineage>
        <taxon>Bacteria</taxon>
        <taxon>Candidatus Dojkabacteria</taxon>
    </lineage>
</organism>
<gene>
    <name evidence="13" type="primary">bcp</name>
    <name evidence="13" type="ORF">KC909_02270</name>
</gene>
<dbReference type="PROSITE" id="PS51352">
    <property type="entry name" value="THIOREDOXIN_2"/>
    <property type="match status" value="1"/>
</dbReference>
<dbReference type="SUPFAM" id="SSF52833">
    <property type="entry name" value="Thioredoxin-like"/>
    <property type="match status" value="1"/>
</dbReference>
<evidence type="ECO:0000256" key="5">
    <source>
        <dbReference type="ARBA" id="ARBA00022862"/>
    </source>
</evidence>
<evidence type="ECO:0000313" key="14">
    <source>
        <dbReference type="Proteomes" id="UP000783287"/>
    </source>
</evidence>
<dbReference type="InterPro" id="IPR000866">
    <property type="entry name" value="AhpC/TSA"/>
</dbReference>
<reference evidence="13" key="1">
    <citation type="submission" date="2020-04" db="EMBL/GenBank/DDBJ databases">
        <authorList>
            <person name="Zhang T."/>
        </authorList>
    </citation>
    <scope>NUCLEOTIDE SEQUENCE</scope>
    <source>
        <strain evidence="13">HKST-UBA14</strain>
    </source>
</reference>
<evidence type="ECO:0000313" key="13">
    <source>
        <dbReference type="EMBL" id="MCA9383167.1"/>
    </source>
</evidence>
<proteinExistence type="inferred from homology"/>
<evidence type="ECO:0000256" key="9">
    <source>
        <dbReference type="ARBA" id="ARBA00032824"/>
    </source>
</evidence>
<evidence type="ECO:0000256" key="3">
    <source>
        <dbReference type="ARBA" id="ARBA00013017"/>
    </source>
</evidence>
<sequence>MLTVNEKAPTDVKVLNMSEDEVTLKDYLDKDYLVVYFYPKDNTPGCTKEACSFRDFNKDIEQLGARVIGVSKDPVKSHHKFIQKFELNFELLSDESLELHKAFGVWVEKSMYGKKYMGAQRSTFVLDKNGKVIHVWENVKPNVHAEEVYNFLKDK</sequence>
<accession>A0A955L531</accession>
<dbReference type="EC" id="1.11.1.24" evidence="3"/>
<dbReference type="InterPro" id="IPR036249">
    <property type="entry name" value="Thioredoxin-like_sf"/>
</dbReference>
<keyword evidence="5" id="KW-0049">Antioxidant</keyword>
<evidence type="ECO:0000256" key="7">
    <source>
        <dbReference type="ARBA" id="ARBA00023157"/>
    </source>
</evidence>
<name>A0A955L531_9BACT</name>
<dbReference type="FunFam" id="3.40.30.10:FF:000007">
    <property type="entry name" value="Thioredoxin-dependent thiol peroxidase"/>
    <property type="match status" value="1"/>
</dbReference>
<reference evidence="13" key="2">
    <citation type="journal article" date="2021" name="Microbiome">
        <title>Successional dynamics and alternative stable states in a saline activated sludge microbial community over 9 years.</title>
        <authorList>
            <person name="Wang Y."/>
            <person name="Ye J."/>
            <person name="Ju F."/>
            <person name="Liu L."/>
            <person name="Boyd J.A."/>
            <person name="Deng Y."/>
            <person name="Parks D.H."/>
            <person name="Jiang X."/>
            <person name="Yin X."/>
            <person name="Woodcroft B.J."/>
            <person name="Tyson G.W."/>
            <person name="Hugenholtz P."/>
            <person name="Polz M.F."/>
            <person name="Zhang T."/>
        </authorList>
    </citation>
    <scope>NUCLEOTIDE SEQUENCE</scope>
    <source>
        <strain evidence="13">HKST-UBA14</strain>
    </source>
</reference>
<comment type="function">
    <text evidence="1">Thiol-specific peroxidase that catalyzes the reduction of hydrogen peroxide and organic hydroperoxides to water and alcohols, respectively. Plays a role in cell protection against oxidative stress by detoxifying peroxides and as sensor of hydrogen peroxide-mediated signaling events.</text>
</comment>
<dbReference type="Pfam" id="PF00578">
    <property type="entry name" value="AhpC-TSA"/>
    <property type="match status" value="1"/>
</dbReference>
<dbReference type="CDD" id="cd03017">
    <property type="entry name" value="PRX_BCP"/>
    <property type="match status" value="1"/>
</dbReference>
<evidence type="ECO:0000256" key="11">
    <source>
        <dbReference type="ARBA" id="ARBA00049091"/>
    </source>
</evidence>
<comment type="similarity">
    <text evidence="10">Belongs to the peroxiredoxin family. BCP/PrxQ subfamily.</text>
</comment>
<keyword evidence="8" id="KW-0676">Redox-active center</keyword>
<feature type="domain" description="Thioredoxin" evidence="12">
    <location>
        <begin position="2"/>
        <end position="155"/>
    </location>
</feature>
<keyword evidence="4 13" id="KW-0575">Peroxidase</keyword>
<evidence type="ECO:0000256" key="1">
    <source>
        <dbReference type="ARBA" id="ARBA00003330"/>
    </source>
</evidence>
<evidence type="ECO:0000256" key="2">
    <source>
        <dbReference type="ARBA" id="ARBA00011245"/>
    </source>
</evidence>
<dbReference type="GO" id="GO:0008379">
    <property type="term" value="F:thioredoxin peroxidase activity"/>
    <property type="evidence" value="ECO:0007669"/>
    <property type="project" value="TreeGrafter"/>
</dbReference>
<dbReference type="PANTHER" id="PTHR42801">
    <property type="entry name" value="THIOREDOXIN-DEPENDENT PEROXIDE REDUCTASE"/>
    <property type="match status" value="1"/>
</dbReference>
<comment type="caution">
    <text evidence="13">The sequence shown here is derived from an EMBL/GenBank/DDBJ whole genome shotgun (WGS) entry which is preliminary data.</text>
</comment>
<dbReference type="InterPro" id="IPR013766">
    <property type="entry name" value="Thioredoxin_domain"/>
</dbReference>
<comment type="catalytic activity">
    <reaction evidence="11">
        <text>a hydroperoxide + [thioredoxin]-dithiol = an alcohol + [thioredoxin]-disulfide + H2O</text>
        <dbReference type="Rhea" id="RHEA:62620"/>
        <dbReference type="Rhea" id="RHEA-COMP:10698"/>
        <dbReference type="Rhea" id="RHEA-COMP:10700"/>
        <dbReference type="ChEBI" id="CHEBI:15377"/>
        <dbReference type="ChEBI" id="CHEBI:29950"/>
        <dbReference type="ChEBI" id="CHEBI:30879"/>
        <dbReference type="ChEBI" id="CHEBI:35924"/>
        <dbReference type="ChEBI" id="CHEBI:50058"/>
        <dbReference type="EC" id="1.11.1.24"/>
    </reaction>
</comment>
<dbReference type="NCBIfam" id="NF006960">
    <property type="entry name" value="PRK09437.1"/>
    <property type="match status" value="1"/>
</dbReference>